<proteinExistence type="predicted"/>
<dbReference type="OrthoDB" id="6548517at2"/>
<dbReference type="EMBL" id="FOVG01000001">
    <property type="protein sequence ID" value="SFN34692.1"/>
    <property type="molecule type" value="Genomic_DNA"/>
</dbReference>
<reference evidence="2" key="1">
    <citation type="submission" date="2016-10" db="EMBL/GenBank/DDBJ databases">
        <authorList>
            <person name="Varghese N."/>
            <person name="Submissions S."/>
        </authorList>
    </citation>
    <scope>NUCLEOTIDE SEQUENCE [LARGE SCALE GENOMIC DNA]</scope>
    <source>
        <strain evidence="2">OV426</strain>
    </source>
</reference>
<evidence type="ECO:0000313" key="1">
    <source>
        <dbReference type="EMBL" id="SFN34692.1"/>
    </source>
</evidence>
<gene>
    <name evidence="1" type="ORF">SAMN05428971_1109</name>
</gene>
<accession>A0A1I4Y9H9</accession>
<dbReference type="Proteomes" id="UP000198968">
    <property type="component" value="Unassembled WGS sequence"/>
</dbReference>
<evidence type="ECO:0000313" key="2">
    <source>
        <dbReference type="Proteomes" id="UP000198968"/>
    </source>
</evidence>
<evidence type="ECO:0008006" key="3">
    <source>
        <dbReference type="Google" id="ProtNLM"/>
    </source>
</evidence>
<protein>
    <recommendedName>
        <fullName evidence="3">Biofilm development protein YmgB/AriR</fullName>
    </recommendedName>
</protein>
<organism evidence="1 2">
    <name type="scientific">Candidatus Pantoea varia</name>
    <dbReference type="NCBI Taxonomy" id="1881036"/>
    <lineage>
        <taxon>Bacteria</taxon>
        <taxon>Pseudomonadati</taxon>
        <taxon>Pseudomonadota</taxon>
        <taxon>Gammaproteobacteria</taxon>
        <taxon>Enterobacterales</taxon>
        <taxon>Erwiniaceae</taxon>
        <taxon>Pantoea</taxon>
    </lineage>
</organism>
<keyword evidence="2" id="KW-1185">Reference proteome</keyword>
<sequence>MPMQNTLTLPLNHNVPVKNEFRSSFAASEQDKINFLIEELMEAGKEKSCMDLLRHLASADTVEEEACCRELLTLLMAQK</sequence>
<name>A0A1I4Y9H9_9GAMM</name>
<dbReference type="AlphaFoldDB" id="A0A1I4Y9H9"/>